<dbReference type="Gene3D" id="2.130.10.10">
    <property type="entry name" value="YVTN repeat-like/Quinoprotein amine dehydrogenase"/>
    <property type="match status" value="1"/>
</dbReference>
<dbReference type="OrthoDB" id="411991at2759"/>
<gene>
    <name evidence="2" type="ORF">PACLA_8A082772</name>
</gene>
<keyword evidence="3" id="KW-1185">Reference proteome</keyword>
<proteinExistence type="predicted"/>
<dbReference type="PANTHER" id="PTHR14494:SF0">
    <property type="entry name" value="ALADIN"/>
    <property type="match status" value="1"/>
</dbReference>
<sequence>MSGKMSSLAVFPAPSLQDTITITEYNSNFVTAENPRECQPCLYTFGQDGRFDQMLATEDPLKMPTNLARDCLSESPFLAVEESLSQRLYNIWLSDGFSGVLEELSETESSEVPVIISSTSQRLHALFKWIEYLPDRLAFRKQFKEPLEFDYLSEPIKAFAWHPHLTKFAVGFEDDSIRIFIVKRGFTKLLNHRYQKAVSCCAWRPLSSSVLAVGCQNGVMIWKINQHSSALRQGASSVQHLTHPGHSFITSLSWSPGGRLLVSGSASSGVMMVWDVTMECGTALHRIGGSISHVTWSPCDTKIFVATESSLIRVWETQKWTCEKWTNLASKCQAACWSPDGKFLVFSVAEEKSLYYLRFCEPVGNTGMENFNIGGAKMAVKCADLSEHSWGVNGKTVSIGGYVTNMAWDPTGERLAVILKDDKGNTQDYIPVFKTNLENIFDLVPSGFIHGSPTDGQPRDLSFQKNFMQGALLSIIWSSGKISFIPMIFSPRTLIRNNHSQRDLINGHGNNGLYSNQVNHSLE</sequence>
<evidence type="ECO:0000313" key="3">
    <source>
        <dbReference type="Proteomes" id="UP001152795"/>
    </source>
</evidence>
<dbReference type="InterPro" id="IPR057403">
    <property type="entry name" value="Beta-prop_Aladin"/>
</dbReference>
<comment type="caution">
    <text evidence="2">The sequence shown here is derived from an EMBL/GenBank/DDBJ whole genome shotgun (WGS) entry which is preliminary data.</text>
</comment>
<organism evidence="2 3">
    <name type="scientific">Paramuricea clavata</name>
    <name type="common">Red gorgonian</name>
    <name type="synonym">Violescent sea-whip</name>
    <dbReference type="NCBI Taxonomy" id="317549"/>
    <lineage>
        <taxon>Eukaryota</taxon>
        <taxon>Metazoa</taxon>
        <taxon>Cnidaria</taxon>
        <taxon>Anthozoa</taxon>
        <taxon>Octocorallia</taxon>
        <taxon>Malacalcyonacea</taxon>
        <taxon>Plexauridae</taxon>
        <taxon>Paramuricea</taxon>
    </lineage>
</organism>
<dbReference type="InterPro" id="IPR015943">
    <property type="entry name" value="WD40/YVTN_repeat-like_dom_sf"/>
</dbReference>
<dbReference type="AlphaFoldDB" id="A0A6S7H0C9"/>
<dbReference type="Pfam" id="PF25460">
    <property type="entry name" value="Beta-prop_Aladin"/>
    <property type="match status" value="1"/>
</dbReference>
<dbReference type="InterPro" id="IPR036322">
    <property type="entry name" value="WD40_repeat_dom_sf"/>
</dbReference>
<accession>A0A6S7H0C9</accession>
<dbReference type="EMBL" id="CACRXK020001756">
    <property type="protein sequence ID" value="CAB3990927.1"/>
    <property type="molecule type" value="Genomic_DNA"/>
</dbReference>
<protein>
    <submittedName>
        <fullName evidence="2">Aladin</fullName>
    </submittedName>
</protein>
<dbReference type="GO" id="GO:0005643">
    <property type="term" value="C:nuclear pore"/>
    <property type="evidence" value="ECO:0007669"/>
    <property type="project" value="TreeGrafter"/>
</dbReference>
<feature type="domain" description="Aladin seven-bladed propeller" evidence="1">
    <location>
        <begin position="153"/>
        <end position="488"/>
    </location>
</feature>
<dbReference type="InterPro" id="IPR045139">
    <property type="entry name" value="Aladin"/>
</dbReference>
<dbReference type="Proteomes" id="UP001152795">
    <property type="component" value="Unassembled WGS sequence"/>
</dbReference>
<reference evidence="2" key="1">
    <citation type="submission" date="2020-04" db="EMBL/GenBank/DDBJ databases">
        <authorList>
            <person name="Alioto T."/>
            <person name="Alioto T."/>
            <person name="Gomez Garrido J."/>
        </authorList>
    </citation>
    <scope>NUCLEOTIDE SEQUENCE</scope>
    <source>
        <strain evidence="2">A484AB</strain>
    </source>
</reference>
<dbReference type="GO" id="GO:0006913">
    <property type="term" value="P:nucleocytoplasmic transport"/>
    <property type="evidence" value="ECO:0007669"/>
    <property type="project" value="TreeGrafter"/>
</dbReference>
<dbReference type="SMART" id="SM00320">
    <property type="entry name" value="WD40"/>
    <property type="match status" value="4"/>
</dbReference>
<name>A0A6S7H0C9_PARCT</name>
<evidence type="ECO:0000313" key="2">
    <source>
        <dbReference type="EMBL" id="CAB3990927.1"/>
    </source>
</evidence>
<dbReference type="SUPFAM" id="SSF50978">
    <property type="entry name" value="WD40 repeat-like"/>
    <property type="match status" value="1"/>
</dbReference>
<dbReference type="PANTHER" id="PTHR14494">
    <property type="entry name" value="ALADIN/ADRACALIN/AAAS"/>
    <property type="match status" value="1"/>
</dbReference>
<dbReference type="InterPro" id="IPR001680">
    <property type="entry name" value="WD40_rpt"/>
</dbReference>
<evidence type="ECO:0000259" key="1">
    <source>
        <dbReference type="Pfam" id="PF25460"/>
    </source>
</evidence>